<reference evidence="1" key="1">
    <citation type="journal article" date="2014" name="Int. J. Syst. Evol. Microbiol.">
        <title>Complete genome sequence of Corynebacterium casei LMG S-19264T (=DSM 44701T), isolated from a smear-ripened cheese.</title>
        <authorList>
            <consortium name="US DOE Joint Genome Institute (JGI-PGF)"/>
            <person name="Walter F."/>
            <person name="Albersmeier A."/>
            <person name="Kalinowski J."/>
            <person name="Ruckert C."/>
        </authorList>
    </citation>
    <scope>NUCLEOTIDE SEQUENCE</scope>
    <source>
        <strain evidence="1">KCTC 42249</strain>
    </source>
</reference>
<comment type="caution">
    <text evidence="1">The sequence shown here is derived from an EMBL/GenBank/DDBJ whole genome shotgun (WGS) entry which is preliminary data.</text>
</comment>
<dbReference type="EMBL" id="BMZQ01000002">
    <property type="protein sequence ID" value="GHD14317.1"/>
    <property type="molecule type" value="Genomic_DNA"/>
</dbReference>
<dbReference type="AlphaFoldDB" id="A0A8J3GKQ9"/>
<gene>
    <name evidence="1" type="ORF">GCM10016234_19780</name>
</gene>
<proteinExistence type="predicted"/>
<evidence type="ECO:0000313" key="1">
    <source>
        <dbReference type="EMBL" id="GHD14317.1"/>
    </source>
</evidence>
<organism evidence="1 2">
    <name type="scientific">Tianweitania populi</name>
    <dbReference type="NCBI Taxonomy" id="1607949"/>
    <lineage>
        <taxon>Bacteria</taxon>
        <taxon>Pseudomonadati</taxon>
        <taxon>Pseudomonadota</taxon>
        <taxon>Alphaproteobacteria</taxon>
        <taxon>Hyphomicrobiales</taxon>
        <taxon>Phyllobacteriaceae</taxon>
        <taxon>Tianweitania</taxon>
    </lineage>
</organism>
<dbReference type="Proteomes" id="UP000630142">
    <property type="component" value="Unassembled WGS sequence"/>
</dbReference>
<protein>
    <submittedName>
        <fullName evidence="1">Uncharacterized protein</fullName>
    </submittedName>
</protein>
<reference evidence="1" key="2">
    <citation type="submission" date="2020-09" db="EMBL/GenBank/DDBJ databases">
        <authorList>
            <person name="Sun Q."/>
            <person name="Kim S."/>
        </authorList>
    </citation>
    <scope>NUCLEOTIDE SEQUENCE</scope>
    <source>
        <strain evidence="1">KCTC 42249</strain>
    </source>
</reference>
<accession>A0A8J3GKQ9</accession>
<name>A0A8J3GKQ9_9HYPH</name>
<keyword evidence="2" id="KW-1185">Reference proteome</keyword>
<evidence type="ECO:0000313" key="2">
    <source>
        <dbReference type="Proteomes" id="UP000630142"/>
    </source>
</evidence>
<sequence length="117" mass="12209">MSKANGTLILAPNTARASFEGTAVLNGDEAAISLSLDDPAGFAKGTETNLLASASSETLTIKFNGKGSLRPGLYLDGAFEVSLARPQQVLDVISGRQTNPARIPPITVRTRLVVDPD</sequence>